<evidence type="ECO:0000256" key="1">
    <source>
        <dbReference type="SAM" id="MobiDB-lite"/>
    </source>
</evidence>
<gene>
    <name evidence="2" type="ORF">QCA50_006089</name>
</gene>
<feature type="compositionally biased region" description="Basic residues" evidence="1">
    <location>
        <begin position="66"/>
        <end position="78"/>
    </location>
</feature>
<protein>
    <submittedName>
        <fullName evidence="2">Uncharacterized protein</fullName>
    </submittedName>
</protein>
<comment type="caution">
    <text evidence="2">The sequence shown here is derived from an EMBL/GenBank/DDBJ whole genome shotgun (WGS) entry which is preliminary data.</text>
</comment>
<dbReference type="Proteomes" id="UP001385951">
    <property type="component" value="Unassembled WGS sequence"/>
</dbReference>
<accession>A0AAW0GDK6</accession>
<sequence>MQHSTSTSYPTAGLHSNSLTQAFDNLNANAGYSYQPRSNSSHQQKRKRITGYESLFDSNNTEHASMKRPRINKKHHSTSRLGQGLPADISEERVDRFRPIRSTQIALVEPAEVSGPPTYNLPPFKELLGDDFHHYPFVGAGVGLGITWEIPAPVGLLPTLSAQCLNF</sequence>
<name>A0AAW0GDK6_9APHY</name>
<dbReference type="EMBL" id="JASBNA010000006">
    <property type="protein sequence ID" value="KAK7690986.1"/>
    <property type="molecule type" value="Genomic_DNA"/>
</dbReference>
<reference evidence="2 3" key="1">
    <citation type="submission" date="2022-09" db="EMBL/GenBank/DDBJ databases">
        <authorList>
            <person name="Palmer J.M."/>
        </authorList>
    </citation>
    <scope>NUCLEOTIDE SEQUENCE [LARGE SCALE GENOMIC DNA]</scope>
    <source>
        <strain evidence="2 3">DSM 7382</strain>
    </source>
</reference>
<dbReference type="AlphaFoldDB" id="A0AAW0GDK6"/>
<keyword evidence="3" id="KW-1185">Reference proteome</keyword>
<proteinExistence type="predicted"/>
<evidence type="ECO:0000313" key="3">
    <source>
        <dbReference type="Proteomes" id="UP001385951"/>
    </source>
</evidence>
<feature type="region of interest" description="Disordered" evidence="1">
    <location>
        <begin position="53"/>
        <end position="84"/>
    </location>
</feature>
<organism evidence="2 3">
    <name type="scientific">Cerrena zonata</name>
    <dbReference type="NCBI Taxonomy" id="2478898"/>
    <lineage>
        <taxon>Eukaryota</taxon>
        <taxon>Fungi</taxon>
        <taxon>Dikarya</taxon>
        <taxon>Basidiomycota</taxon>
        <taxon>Agaricomycotina</taxon>
        <taxon>Agaricomycetes</taxon>
        <taxon>Polyporales</taxon>
        <taxon>Cerrenaceae</taxon>
        <taxon>Cerrena</taxon>
    </lineage>
</organism>
<evidence type="ECO:0000313" key="2">
    <source>
        <dbReference type="EMBL" id="KAK7690986.1"/>
    </source>
</evidence>